<evidence type="ECO:0000256" key="5">
    <source>
        <dbReference type="ARBA" id="ARBA00022729"/>
    </source>
</evidence>
<keyword evidence="3 10" id="KW-0812">Transmembrane</keyword>
<dbReference type="GO" id="GO:0046688">
    <property type="term" value="P:response to copper ion"/>
    <property type="evidence" value="ECO:0007669"/>
    <property type="project" value="InterPro"/>
</dbReference>
<feature type="transmembrane region" description="Helical" evidence="10">
    <location>
        <begin position="425"/>
        <end position="445"/>
    </location>
</feature>
<dbReference type="GO" id="GO:0005886">
    <property type="term" value="C:plasma membrane"/>
    <property type="evidence" value="ECO:0007669"/>
    <property type="project" value="UniProtKB-SubCell"/>
</dbReference>
<dbReference type="GO" id="GO:0042597">
    <property type="term" value="C:periplasmic space"/>
    <property type="evidence" value="ECO:0007669"/>
    <property type="project" value="InterPro"/>
</dbReference>
<dbReference type="Proteomes" id="UP000264006">
    <property type="component" value="Chromosome"/>
</dbReference>
<dbReference type="RefSeq" id="WP_164710424.1">
    <property type="nucleotide sequence ID" value="NZ_CAXIBR010000011.1"/>
</dbReference>
<keyword evidence="5" id="KW-0732">Signal</keyword>
<evidence type="ECO:0000256" key="8">
    <source>
        <dbReference type="ARBA" id="ARBA00023136"/>
    </source>
</evidence>
<evidence type="ECO:0000256" key="1">
    <source>
        <dbReference type="ARBA" id="ARBA00004651"/>
    </source>
</evidence>
<dbReference type="InterPro" id="IPR008457">
    <property type="entry name" value="Cu-R_CopD_dom"/>
</dbReference>
<sequence length="608" mass="62885">MCSTPRRLNASSVRTVMQTVLLLALLASTGVLGLAGPARAHARLVATEPAAGQTITDAPEIIHLTYSEPIEESFSGVQVFDPAGERVDEGAPIIVGAETTVPIGPMARPGTYTVVFRVIGSDGHPVESRFTFVFEPDTTVEPSPTPTATPSAPETTNATPVPADQPEPSPTDTEVAVPPLPTEGLVDDITQIDPASIELQDAGSGTDLGLLVARVLDYLALVVIAAGLVGGILLYRGVPAADDRRRSMRRLVRLGGVSLVVAGGMVFVYGLSAAAAEPLPQVLLGSVPARFAATRFGTLVLAQAALGLAIVVGASRTDRRTGLWLTLGAAGAAAALPGLWGHAGTTSPVPLAVATDWSHVVASAAWVGGLAVLVVHTTRQPASQAVDPVLRFSQLAGVVIWVVLASGVFSALLHIGAVDQLTGTGYGRLVIAKTLLFVGIAALGWRNRSRAIPRLRREVRDGDGTSALGLLRRLAAAEVALMLIALGVAGGLASSIPAEAEAAGRVEFVAAALTDEDSVNVTFDPARPGTNVMHIYVLGHDGRPRAVDDADISLTLDGRDIPADLVLSGPGHYTALNQQFPEAGDYAMEIAIDIDGEVRRATATVVIQ</sequence>
<feature type="transmembrane region" description="Helical" evidence="10">
    <location>
        <begin position="322"/>
        <end position="340"/>
    </location>
</feature>
<keyword evidence="6 10" id="KW-1133">Transmembrane helix</keyword>
<proteinExistence type="predicted"/>
<accession>A0A346XY22</accession>
<dbReference type="GO" id="GO:0006825">
    <property type="term" value="P:copper ion transport"/>
    <property type="evidence" value="ECO:0007669"/>
    <property type="project" value="InterPro"/>
</dbReference>
<protein>
    <submittedName>
        <fullName evidence="13">Copper resistance protein CopC</fullName>
    </submittedName>
</protein>
<comment type="subcellular location">
    <subcellularLocation>
        <location evidence="1">Cell membrane</location>
        <topology evidence="1">Multi-pass membrane protein</topology>
    </subcellularLocation>
</comment>
<dbReference type="InterPro" id="IPR014756">
    <property type="entry name" value="Ig_E-set"/>
</dbReference>
<evidence type="ECO:0000256" key="9">
    <source>
        <dbReference type="SAM" id="MobiDB-lite"/>
    </source>
</evidence>
<feature type="transmembrane region" description="Helical" evidence="10">
    <location>
        <begin position="256"/>
        <end position="276"/>
    </location>
</feature>
<feature type="region of interest" description="Disordered" evidence="9">
    <location>
        <begin position="137"/>
        <end position="175"/>
    </location>
</feature>
<keyword evidence="14" id="KW-1185">Reference proteome</keyword>
<keyword evidence="2" id="KW-1003">Cell membrane</keyword>
<feature type="transmembrane region" description="Helical" evidence="10">
    <location>
        <begin position="360"/>
        <end position="377"/>
    </location>
</feature>
<evidence type="ECO:0000256" key="2">
    <source>
        <dbReference type="ARBA" id="ARBA00022475"/>
    </source>
</evidence>
<feature type="domain" description="CopC" evidence="11">
    <location>
        <begin position="41"/>
        <end position="132"/>
    </location>
</feature>
<dbReference type="Pfam" id="PF05425">
    <property type="entry name" value="CopD"/>
    <property type="match status" value="1"/>
</dbReference>
<dbReference type="InterPro" id="IPR014755">
    <property type="entry name" value="Cu-Rt/internalin_Ig-like"/>
</dbReference>
<dbReference type="Gene3D" id="2.60.40.1220">
    <property type="match status" value="1"/>
</dbReference>
<gene>
    <name evidence="13" type="ORF">DVS28_a2438</name>
</gene>
<dbReference type="Pfam" id="PF04234">
    <property type="entry name" value="CopC"/>
    <property type="match status" value="1"/>
</dbReference>
<name>A0A346XY22_9ACTN</name>
<keyword evidence="8 10" id="KW-0472">Membrane</keyword>
<evidence type="ECO:0000256" key="7">
    <source>
        <dbReference type="ARBA" id="ARBA00023008"/>
    </source>
</evidence>
<evidence type="ECO:0000256" key="4">
    <source>
        <dbReference type="ARBA" id="ARBA00022723"/>
    </source>
</evidence>
<organism evidence="13 14">
    <name type="scientific">Euzebya pacifica</name>
    <dbReference type="NCBI Taxonomy" id="1608957"/>
    <lineage>
        <taxon>Bacteria</taxon>
        <taxon>Bacillati</taxon>
        <taxon>Actinomycetota</taxon>
        <taxon>Nitriliruptoria</taxon>
        <taxon>Euzebyales</taxon>
    </lineage>
</organism>
<dbReference type="GO" id="GO:0005507">
    <property type="term" value="F:copper ion binding"/>
    <property type="evidence" value="ECO:0007669"/>
    <property type="project" value="InterPro"/>
</dbReference>
<dbReference type="PANTHER" id="PTHR34820:SF4">
    <property type="entry name" value="INNER MEMBRANE PROTEIN YEBZ"/>
    <property type="match status" value="1"/>
</dbReference>
<dbReference type="InterPro" id="IPR007348">
    <property type="entry name" value="CopC_dom"/>
</dbReference>
<evidence type="ECO:0000256" key="10">
    <source>
        <dbReference type="SAM" id="Phobius"/>
    </source>
</evidence>
<reference evidence="13 14" key="1">
    <citation type="submission" date="2018-09" db="EMBL/GenBank/DDBJ databases">
        <title>Complete genome sequence of Euzebya sp. DY32-46 isolated from seawater of Pacific Ocean.</title>
        <authorList>
            <person name="Xu L."/>
            <person name="Wu Y.-H."/>
            <person name="Xu X.-W."/>
        </authorList>
    </citation>
    <scope>NUCLEOTIDE SEQUENCE [LARGE SCALE GENOMIC DNA]</scope>
    <source>
        <strain evidence="13 14">DY32-46</strain>
    </source>
</reference>
<dbReference type="AlphaFoldDB" id="A0A346XY22"/>
<feature type="compositionally biased region" description="Low complexity" evidence="9">
    <location>
        <begin position="139"/>
        <end position="160"/>
    </location>
</feature>
<keyword evidence="7" id="KW-0186">Copper</keyword>
<dbReference type="SUPFAM" id="SSF81296">
    <property type="entry name" value="E set domains"/>
    <property type="match status" value="1"/>
</dbReference>
<dbReference type="EMBL" id="CP031165">
    <property type="protein sequence ID" value="AXV07119.1"/>
    <property type="molecule type" value="Genomic_DNA"/>
</dbReference>
<evidence type="ECO:0000313" key="13">
    <source>
        <dbReference type="EMBL" id="AXV07119.1"/>
    </source>
</evidence>
<evidence type="ECO:0000313" key="14">
    <source>
        <dbReference type="Proteomes" id="UP000264006"/>
    </source>
</evidence>
<feature type="transmembrane region" description="Helical" evidence="10">
    <location>
        <begin position="215"/>
        <end position="235"/>
    </location>
</feature>
<feature type="transmembrane region" description="Helical" evidence="10">
    <location>
        <begin position="474"/>
        <end position="493"/>
    </location>
</feature>
<evidence type="ECO:0000256" key="3">
    <source>
        <dbReference type="ARBA" id="ARBA00022692"/>
    </source>
</evidence>
<dbReference type="KEGG" id="euz:DVS28_a2438"/>
<evidence type="ECO:0000256" key="6">
    <source>
        <dbReference type="ARBA" id="ARBA00022989"/>
    </source>
</evidence>
<feature type="transmembrane region" description="Helical" evidence="10">
    <location>
        <begin position="296"/>
        <end position="315"/>
    </location>
</feature>
<evidence type="ECO:0000259" key="12">
    <source>
        <dbReference type="Pfam" id="PF05425"/>
    </source>
</evidence>
<feature type="transmembrane region" description="Helical" evidence="10">
    <location>
        <begin position="389"/>
        <end position="413"/>
    </location>
</feature>
<keyword evidence="4" id="KW-0479">Metal-binding</keyword>
<dbReference type="InterPro" id="IPR032694">
    <property type="entry name" value="CopC/D"/>
</dbReference>
<dbReference type="PANTHER" id="PTHR34820">
    <property type="entry name" value="INNER MEMBRANE PROTEIN YEBZ"/>
    <property type="match status" value="1"/>
</dbReference>
<evidence type="ECO:0000259" key="11">
    <source>
        <dbReference type="Pfam" id="PF04234"/>
    </source>
</evidence>
<feature type="domain" description="Copper resistance protein D" evidence="12">
    <location>
        <begin position="391"/>
        <end position="492"/>
    </location>
</feature>